<evidence type="ECO:0000256" key="2">
    <source>
        <dbReference type="ARBA" id="ARBA00022759"/>
    </source>
</evidence>
<dbReference type="SMART" id="SM00318">
    <property type="entry name" value="SNc"/>
    <property type="match status" value="1"/>
</dbReference>
<dbReference type="PROSITE" id="PS50830">
    <property type="entry name" value="TNASE_3"/>
    <property type="match status" value="1"/>
</dbReference>
<gene>
    <name evidence="7" type="ORF">ACFFGV_06940</name>
</gene>
<dbReference type="PANTHER" id="PTHR12302">
    <property type="entry name" value="EBNA2 BINDING PROTEIN P100"/>
    <property type="match status" value="1"/>
</dbReference>
<feature type="signal peptide" evidence="5">
    <location>
        <begin position="1"/>
        <end position="22"/>
    </location>
</feature>
<dbReference type="InterPro" id="IPR016071">
    <property type="entry name" value="Staphylococal_nuclease_OB-fold"/>
</dbReference>
<dbReference type="RefSeq" id="WP_377345974.1">
    <property type="nucleotide sequence ID" value="NZ_JBHLTP010000004.1"/>
</dbReference>
<dbReference type="PANTHER" id="PTHR12302:SF3">
    <property type="entry name" value="SERINE_THREONINE-PROTEIN KINASE 31"/>
    <property type="match status" value="1"/>
</dbReference>
<dbReference type="Gene3D" id="2.40.50.90">
    <property type="match status" value="1"/>
</dbReference>
<evidence type="ECO:0000259" key="6">
    <source>
        <dbReference type="PROSITE" id="PS50830"/>
    </source>
</evidence>
<keyword evidence="8" id="KW-1185">Reference proteome</keyword>
<keyword evidence="2" id="KW-0255">Endonuclease</keyword>
<comment type="caution">
    <text evidence="7">The sequence shown here is derived from an EMBL/GenBank/DDBJ whole genome shotgun (WGS) entry which is preliminary data.</text>
</comment>
<keyword evidence="1" id="KW-0540">Nuclease</keyword>
<evidence type="ECO:0000313" key="7">
    <source>
        <dbReference type="EMBL" id="MFC0523316.1"/>
    </source>
</evidence>
<dbReference type="Proteomes" id="UP001589836">
    <property type="component" value="Unassembled WGS sequence"/>
</dbReference>
<evidence type="ECO:0000313" key="8">
    <source>
        <dbReference type="Proteomes" id="UP001589836"/>
    </source>
</evidence>
<dbReference type="Pfam" id="PF00565">
    <property type="entry name" value="SNase"/>
    <property type="match status" value="1"/>
</dbReference>
<evidence type="ECO:0000256" key="4">
    <source>
        <dbReference type="SAM" id="MobiDB-lite"/>
    </source>
</evidence>
<dbReference type="EMBL" id="JBHLTP010000004">
    <property type="protein sequence ID" value="MFC0523316.1"/>
    <property type="molecule type" value="Genomic_DNA"/>
</dbReference>
<evidence type="ECO:0000256" key="3">
    <source>
        <dbReference type="ARBA" id="ARBA00022801"/>
    </source>
</evidence>
<accession>A0ABV6LLP1</accession>
<name>A0ABV6LLP1_9BACI</name>
<evidence type="ECO:0000256" key="5">
    <source>
        <dbReference type="SAM" id="SignalP"/>
    </source>
</evidence>
<protein>
    <submittedName>
        <fullName evidence="7">Thermonuclease family protein</fullName>
    </submittedName>
</protein>
<dbReference type="PROSITE" id="PS51257">
    <property type="entry name" value="PROKAR_LIPOPROTEIN"/>
    <property type="match status" value="1"/>
</dbReference>
<keyword evidence="5" id="KW-0732">Signal</keyword>
<keyword evidence="3" id="KW-0378">Hydrolase</keyword>
<dbReference type="InterPro" id="IPR035437">
    <property type="entry name" value="SNase_OB-fold_sf"/>
</dbReference>
<feature type="domain" description="TNase-like" evidence="6">
    <location>
        <begin position="184"/>
        <end position="312"/>
    </location>
</feature>
<evidence type="ECO:0000256" key="1">
    <source>
        <dbReference type="ARBA" id="ARBA00022722"/>
    </source>
</evidence>
<reference evidence="7 8" key="1">
    <citation type="submission" date="2024-09" db="EMBL/GenBank/DDBJ databases">
        <authorList>
            <person name="Sun Q."/>
            <person name="Mori K."/>
        </authorList>
    </citation>
    <scope>NUCLEOTIDE SEQUENCE [LARGE SCALE GENOMIC DNA]</scope>
    <source>
        <strain evidence="7 8">NCAIM B.02529</strain>
    </source>
</reference>
<feature type="chain" id="PRO_5046162389" evidence="5">
    <location>
        <begin position="23"/>
        <end position="325"/>
    </location>
</feature>
<feature type="region of interest" description="Disordered" evidence="4">
    <location>
        <begin position="128"/>
        <end position="153"/>
    </location>
</feature>
<dbReference type="SUPFAM" id="SSF50199">
    <property type="entry name" value="Staphylococcal nuclease"/>
    <property type="match status" value="1"/>
</dbReference>
<organism evidence="7 8">
    <name type="scientific">Pontibacillus salicampi</name>
    <dbReference type="NCBI Taxonomy" id="1449801"/>
    <lineage>
        <taxon>Bacteria</taxon>
        <taxon>Bacillati</taxon>
        <taxon>Bacillota</taxon>
        <taxon>Bacilli</taxon>
        <taxon>Bacillales</taxon>
        <taxon>Bacillaceae</taxon>
        <taxon>Pontibacillus</taxon>
    </lineage>
</organism>
<proteinExistence type="predicted"/>
<sequence>MRLKKKWLAMLAVVTTVLLLGACGSSSESKIIGSWKAVADDKVTGYLEIGEERLVNREESMTAEYILTETQDDNFLVEVVNPESGSNVFLFEGYFENKDKIIVVKTPDGAAENNELVRVDNIEEAKKLQEKEENELAKEREDTKAKTEESTAKENDLPNYVTKEDITKQNLDGLVEHVEFVEAVDGDTVVVKSENGKETVNLLLIDTPEPNAPDGGQEYASRATNYVTESQTGQTVLLERGQPSQDEDGNTVGFIWTNMGSGSIGMLNQLMVSLGYARVANIEANEVNAKYLDEFQEAENSAKQEKYKIWEYDGYVTDDGFNPDF</sequence>